<evidence type="ECO:0000313" key="1">
    <source>
        <dbReference type="EMBL" id="QFW55152.1"/>
    </source>
</evidence>
<reference evidence="1" key="1">
    <citation type="journal article" date="2018" name="BMC Genomics">
        <title>Comparative genomic, transcriptomic, and proteomic reannotation of human herpesvirus 6.</title>
        <authorList>
            <person name="Greninger A.L."/>
            <person name="Knudsen G.M."/>
            <person name="Roychoudhury P."/>
            <person name="Hanson D.J."/>
            <person name="Sedlak R.H."/>
            <person name="Xie H."/>
            <person name="Guan J."/>
            <person name="Nguyen T."/>
            <person name="Peddu V."/>
            <person name="Boeckh M."/>
            <person name="Huang M.L."/>
            <person name="Cook L."/>
            <person name="Depledge D.P."/>
            <person name="Zerr D.M."/>
            <person name="Koelle D.M."/>
            <person name="Gantt S."/>
            <person name="Yoshikawa T."/>
            <person name="Caserta M."/>
            <person name="Hill J.A."/>
            <person name="Jerome K.R."/>
        </authorList>
    </citation>
    <scope>NUCLEOTIDE SEQUENCE</scope>
    <source>
        <strain evidence="1">HP8H1</strain>
    </source>
</reference>
<sequence>MVIRWGRCHLQTIPCMLMLNRLSNSLNLNPL</sequence>
<accession>A0A5P9U568</accession>
<organism evidence="1">
    <name type="scientific">Human betaherpesvirus 6</name>
    <dbReference type="NCBI Taxonomy" id="10368"/>
    <lineage>
        <taxon>Viruses</taxon>
        <taxon>Duplodnaviria</taxon>
        <taxon>Heunggongvirae</taxon>
        <taxon>Peploviricota</taxon>
        <taxon>Herviviricetes</taxon>
        <taxon>Herpesvirales</taxon>
        <taxon>Orthoherpesviridae</taxon>
        <taxon>Betaherpesvirinae</taxon>
        <taxon>Roseolovirus</taxon>
    </lineage>
</organism>
<dbReference type="EMBL" id="KY315527">
    <property type="protein sequence ID" value="QFW55152.1"/>
    <property type="molecule type" value="Genomic_DNA"/>
</dbReference>
<name>A0A5P9U568_9BETA</name>
<protein>
    <submittedName>
        <fullName evidence="1">Uncharacterized protein</fullName>
    </submittedName>
</protein>
<proteinExistence type="predicted"/>